<dbReference type="SUPFAM" id="SSF48452">
    <property type="entry name" value="TPR-like"/>
    <property type="match status" value="1"/>
</dbReference>
<dbReference type="EMBL" id="SNXK01000001">
    <property type="protein sequence ID" value="TDP41609.1"/>
    <property type="molecule type" value="Genomic_DNA"/>
</dbReference>
<organism evidence="1 2">
    <name type="scientific">Nocardia ignorata</name>
    <dbReference type="NCBI Taxonomy" id="145285"/>
    <lineage>
        <taxon>Bacteria</taxon>
        <taxon>Bacillati</taxon>
        <taxon>Actinomycetota</taxon>
        <taxon>Actinomycetes</taxon>
        <taxon>Mycobacteriales</taxon>
        <taxon>Nocardiaceae</taxon>
        <taxon>Nocardia</taxon>
    </lineage>
</organism>
<gene>
    <name evidence="1" type="ORF">DFR75_101712</name>
</gene>
<dbReference type="Proteomes" id="UP000295087">
    <property type="component" value="Unassembled WGS sequence"/>
</dbReference>
<evidence type="ECO:0000313" key="1">
    <source>
        <dbReference type="EMBL" id="TDP41609.1"/>
    </source>
</evidence>
<proteinExistence type="predicted"/>
<name>A0A4V6PUU1_NOCIG</name>
<dbReference type="AlphaFoldDB" id="A0A4V6PUU1"/>
<keyword evidence="2" id="KW-1185">Reference proteome</keyword>
<reference evidence="1 2" key="1">
    <citation type="submission" date="2019-03" db="EMBL/GenBank/DDBJ databases">
        <title>Genomic Encyclopedia of Type Strains, Phase IV (KMG-IV): sequencing the most valuable type-strain genomes for metagenomic binning, comparative biology and taxonomic classification.</title>
        <authorList>
            <person name="Goeker M."/>
        </authorList>
    </citation>
    <scope>NUCLEOTIDE SEQUENCE [LARGE SCALE GENOMIC DNA]</scope>
    <source>
        <strain evidence="1 2">DSM 44496</strain>
    </source>
</reference>
<comment type="caution">
    <text evidence="1">The sequence shown here is derived from an EMBL/GenBank/DDBJ whole genome shotgun (WGS) entry which is preliminary data.</text>
</comment>
<protein>
    <submittedName>
        <fullName evidence="1">Tetratricopeptide repeat protein</fullName>
    </submittedName>
</protein>
<sequence>MTVEGALARARAARRIGRVEKARRMLGTALTHAHDDPDVLVELAELSGERGALA</sequence>
<accession>A0A4V6PUU1</accession>
<dbReference type="Pfam" id="PF13428">
    <property type="entry name" value="TPR_14"/>
    <property type="match status" value="1"/>
</dbReference>
<dbReference type="InterPro" id="IPR011990">
    <property type="entry name" value="TPR-like_helical_dom_sf"/>
</dbReference>
<evidence type="ECO:0000313" key="2">
    <source>
        <dbReference type="Proteomes" id="UP000295087"/>
    </source>
</evidence>